<keyword evidence="4" id="KW-0238">DNA-binding</keyword>
<organism evidence="9 10">
    <name type="scientific">Deinococcus arboris</name>
    <dbReference type="NCBI Taxonomy" id="2682977"/>
    <lineage>
        <taxon>Bacteria</taxon>
        <taxon>Thermotogati</taxon>
        <taxon>Deinococcota</taxon>
        <taxon>Deinococci</taxon>
        <taxon>Deinococcales</taxon>
        <taxon>Deinococcaceae</taxon>
        <taxon>Deinococcus</taxon>
    </lineage>
</organism>
<protein>
    <submittedName>
        <fullName evidence="9">Sigma-70 family RNA polymerase sigma factor</fullName>
    </submittedName>
</protein>
<dbReference type="InterPro" id="IPR013325">
    <property type="entry name" value="RNA_pol_sigma_r2"/>
</dbReference>
<dbReference type="InterPro" id="IPR036388">
    <property type="entry name" value="WH-like_DNA-bd_sf"/>
</dbReference>
<gene>
    <name evidence="9" type="ORF">GO986_16980</name>
</gene>
<dbReference type="GO" id="GO:0006352">
    <property type="term" value="P:DNA-templated transcription initiation"/>
    <property type="evidence" value="ECO:0007669"/>
    <property type="project" value="InterPro"/>
</dbReference>
<dbReference type="InterPro" id="IPR039425">
    <property type="entry name" value="RNA_pol_sigma-70-like"/>
</dbReference>
<dbReference type="Pfam" id="PF04542">
    <property type="entry name" value="Sigma70_r2"/>
    <property type="match status" value="1"/>
</dbReference>
<dbReference type="SUPFAM" id="SSF88946">
    <property type="entry name" value="Sigma2 domain of RNA polymerase sigma factors"/>
    <property type="match status" value="1"/>
</dbReference>
<dbReference type="PANTHER" id="PTHR43133">
    <property type="entry name" value="RNA POLYMERASE ECF-TYPE SIGMA FACTO"/>
    <property type="match status" value="1"/>
</dbReference>
<keyword evidence="2" id="KW-0805">Transcription regulation</keyword>
<evidence type="ECO:0000256" key="1">
    <source>
        <dbReference type="ARBA" id="ARBA00010641"/>
    </source>
</evidence>
<dbReference type="Gene3D" id="1.10.1740.10">
    <property type="match status" value="1"/>
</dbReference>
<dbReference type="AlphaFoldDB" id="A0A7C9LMS5"/>
<dbReference type="EMBL" id="WQLB01000028">
    <property type="protein sequence ID" value="MVN88438.1"/>
    <property type="molecule type" value="Genomic_DNA"/>
</dbReference>
<evidence type="ECO:0000259" key="8">
    <source>
        <dbReference type="Pfam" id="PF04545"/>
    </source>
</evidence>
<keyword evidence="5" id="KW-0804">Transcription</keyword>
<dbReference type="InterPro" id="IPR007627">
    <property type="entry name" value="RNA_pol_sigma70_r2"/>
</dbReference>
<dbReference type="Proteomes" id="UP000483286">
    <property type="component" value="Unassembled WGS sequence"/>
</dbReference>
<evidence type="ECO:0000256" key="6">
    <source>
        <dbReference type="SAM" id="MobiDB-lite"/>
    </source>
</evidence>
<dbReference type="CDD" id="cd06171">
    <property type="entry name" value="Sigma70_r4"/>
    <property type="match status" value="1"/>
</dbReference>
<evidence type="ECO:0000256" key="3">
    <source>
        <dbReference type="ARBA" id="ARBA00023082"/>
    </source>
</evidence>
<reference evidence="9 10" key="1">
    <citation type="submission" date="2019-12" db="EMBL/GenBank/DDBJ databases">
        <title>Deinococcus sp. HMF7620 Genome sequencing and assembly.</title>
        <authorList>
            <person name="Kang H."/>
            <person name="Kim H."/>
            <person name="Joh K."/>
        </authorList>
    </citation>
    <scope>NUCLEOTIDE SEQUENCE [LARGE SCALE GENOMIC DNA]</scope>
    <source>
        <strain evidence="9 10">HMF7620</strain>
    </source>
</reference>
<evidence type="ECO:0000259" key="7">
    <source>
        <dbReference type="Pfam" id="PF04542"/>
    </source>
</evidence>
<dbReference type="GO" id="GO:0016987">
    <property type="term" value="F:sigma factor activity"/>
    <property type="evidence" value="ECO:0007669"/>
    <property type="project" value="UniProtKB-KW"/>
</dbReference>
<feature type="domain" description="RNA polymerase sigma-70 region 4" evidence="8">
    <location>
        <begin position="139"/>
        <end position="187"/>
    </location>
</feature>
<dbReference type="InterPro" id="IPR007630">
    <property type="entry name" value="RNA_pol_sigma70_r4"/>
</dbReference>
<proteinExistence type="inferred from homology"/>
<accession>A0A7C9LMS5</accession>
<feature type="domain" description="RNA polymerase sigma-70 region 2" evidence="7">
    <location>
        <begin position="36"/>
        <end position="101"/>
    </location>
</feature>
<keyword evidence="10" id="KW-1185">Reference proteome</keyword>
<dbReference type="RefSeq" id="WP_157460496.1">
    <property type="nucleotide sequence ID" value="NZ_WQLB01000028.1"/>
</dbReference>
<dbReference type="Gene3D" id="1.10.10.10">
    <property type="entry name" value="Winged helix-like DNA-binding domain superfamily/Winged helix DNA-binding domain"/>
    <property type="match status" value="1"/>
</dbReference>
<dbReference type="NCBIfam" id="TIGR02937">
    <property type="entry name" value="sigma70-ECF"/>
    <property type="match status" value="1"/>
</dbReference>
<keyword evidence="3" id="KW-0731">Sigma factor</keyword>
<name>A0A7C9LMS5_9DEIO</name>
<dbReference type="SUPFAM" id="SSF88659">
    <property type="entry name" value="Sigma3 and sigma4 domains of RNA polymerase sigma factors"/>
    <property type="match status" value="1"/>
</dbReference>
<dbReference type="InterPro" id="IPR014284">
    <property type="entry name" value="RNA_pol_sigma-70_dom"/>
</dbReference>
<sequence>MTKASPPQQAQPEPPPELLLAARLRRRDERALAEAYDLHAAAVYGVLTRLLDTASAQEILQDVFVRLWERPEAYDPARAGLRSYLLVVARSRALDRLRATKVTAPLYTEDGAEWPLPDEQPGPAQRSENEARHRRVRQALGGLSPAHRETVERAYLRGETREDIAAGMGVPVGTVKSRLSHALGHLRRLLGEEARSWLD</sequence>
<evidence type="ECO:0000256" key="2">
    <source>
        <dbReference type="ARBA" id="ARBA00023015"/>
    </source>
</evidence>
<evidence type="ECO:0000313" key="9">
    <source>
        <dbReference type="EMBL" id="MVN88438.1"/>
    </source>
</evidence>
<dbReference type="PANTHER" id="PTHR43133:SF62">
    <property type="entry name" value="RNA POLYMERASE SIGMA FACTOR SIGZ"/>
    <property type="match status" value="1"/>
</dbReference>
<dbReference type="Pfam" id="PF04545">
    <property type="entry name" value="Sigma70_r4"/>
    <property type="match status" value="1"/>
</dbReference>
<feature type="region of interest" description="Disordered" evidence="6">
    <location>
        <begin position="111"/>
        <end position="133"/>
    </location>
</feature>
<dbReference type="GO" id="GO:0003677">
    <property type="term" value="F:DNA binding"/>
    <property type="evidence" value="ECO:0007669"/>
    <property type="project" value="UniProtKB-KW"/>
</dbReference>
<comment type="similarity">
    <text evidence="1">Belongs to the sigma-70 factor family. ECF subfamily.</text>
</comment>
<evidence type="ECO:0000256" key="4">
    <source>
        <dbReference type="ARBA" id="ARBA00023125"/>
    </source>
</evidence>
<evidence type="ECO:0000256" key="5">
    <source>
        <dbReference type="ARBA" id="ARBA00023163"/>
    </source>
</evidence>
<evidence type="ECO:0000313" key="10">
    <source>
        <dbReference type="Proteomes" id="UP000483286"/>
    </source>
</evidence>
<comment type="caution">
    <text evidence="9">The sequence shown here is derived from an EMBL/GenBank/DDBJ whole genome shotgun (WGS) entry which is preliminary data.</text>
</comment>
<dbReference type="InterPro" id="IPR013324">
    <property type="entry name" value="RNA_pol_sigma_r3/r4-like"/>
</dbReference>